<proteinExistence type="predicted"/>
<dbReference type="InterPro" id="IPR027443">
    <property type="entry name" value="IPNS-like_sf"/>
</dbReference>
<dbReference type="Pfam" id="PF05118">
    <property type="entry name" value="Asp_Arg_Hydrox"/>
    <property type="match status" value="1"/>
</dbReference>
<feature type="domain" description="Aspartyl/asparaginy/proline hydroxylase" evidence="2">
    <location>
        <begin position="68"/>
        <end position="212"/>
    </location>
</feature>
<evidence type="ECO:0000259" key="2">
    <source>
        <dbReference type="Pfam" id="PF05118"/>
    </source>
</evidence>
<accession>A0A1V0SB31</accession>
<dbReference type="Gene3D" id="2.60.120.330">
    <property type="entry name" value="B-lactam Antibiotic, Isopenicillin N Synthase, Chain"/>
    <property type="match status" value="1"/>
</dbReference>
<name>A0A1V0SB31_9VIRU</name>
<dbReference type="EMBL" id="KY684083">
    <property type="protein sequence ID" value="ARF08901.1"/>
    <property type="molecule type" value="Genomic_DNA"/>
</dbReference>
<organism evidence="3">
    <name type="scientific">Catovirus CTV1</name>
    <dbReference type="NCBI Taxonomy" id="1977631"/>
    <lineage>
        <taxon>Viruses</taxon>
        <taxon>Varidnaviria</taxon>
        <taxon>Bamfordvirae</taxon>
        <taxon>Nucleocytoviricota</taxon>
        <taxon>Megaviricetes</taxon>
        <taxon>Imitervirales</taxon>
        <taxon>Mimiviridae</taxon>
        <taxon>Klosneuvirinae</taxon>
        <taxon>Catovirus</taxon>
    </lineage>
</organism>
<evidence type="ECO:0000313" key="3">
    <source>
        <dbReference type="EMBL" id="ARF08901.1"/>
    </source>
</evidence>
<reference evidence="3" key="1">
    <citation type="journal article" date="2017" name="Science">
        <title>Giant viruses with an expanded complement of translation system components.</title>
        <authorList>
            <person name="Schulz F."/>
            <person name="Yutin N."/>
            <person name="Ivanova N.N."/>
            <person name="Ortega D.R."/>
            <person name="Lee T.K."/>
            <person name="Vierheilig J."/>
            <person name="Daims H."/>
            <person name="Horn M."/>
            <person name="Wagner M."/>
            <person name="Jensen G.J."/>
            <person name="Kyrpides N.C."/>
            <person name="Koonin E.V."/>
            <person name="Woyke T."/>
        </authorList>
    </citation>
    <scope>NUCLEOTIDE SEQUENCE</scope>
    <source>
        <strain evidence="3">CTV1</strain>
    </source>
</reference>
<keyword evidence="1" id="KW-0472">Membrane</keyword>
<feature type="transmembrane region" description="Helical" evidence="1">
    <location>
        <begin position="6"/>
        <end position="22"/>
    </location>
</feature>
<keyword evidence="1" id="KW-0812">Transmembrane</keyword>
<evidence type="ECO:0000256" key="1">
    <source>
        <dbReference type="SAM" id="Phobius"/>
    </source>
</evidence>
<dbReference type="InterPro" id="IPR007803">
    <property type="entry name" value="Asp/Arg/Pro-Hydrxlase"/>
</dbReference>
<sequence length="217" mass="25619">MNFVTYFICFIILISCILFYLIRNKYDFISADDIPNLRSLLNYKNIFRNEYYSYRNTKNWTSYNDTINDLNALSKMNSNDIKNYLNNNNGYLSPFVPAFKFFWIRLNNVLIEENTIFCPDTTENLLKINNSVNMGIMLIEPGYYYDVSLKNYNNIIRCYIPFITPYGDSGMKLESNQIVWSEIDDGEDIITFNADAEHSIWNFAESRVVLIFIDIKI</sequence>
<keyword evidence="1" id="KW-1133">Transmembrane helix</keyword>
<gene>
    <name evidence="3" type="ORF">Catovirus_1_951</name>
</gene>
<protein>
    <submittedName>
        <fullName evidence="3">Aspartyl/asparaginyl beta-hydroxylase</fullName>
    </submittedName>
</protein>